<dbReference type="InterPro" id="IPR036637">
    <property type="entry name" value="Phosphohistidine_dom_sf"/>
</dbReference>
<evidence type="ECO:0000313" key="3">
    <source>
        <dbReference type="EMBL" id="KAK8886717.1"/>
    </source>
</evidence>
<reference evidence="3 4" key="1">
    <citation type="submission" date="2024-04" db="EMBL/GenBank/DDBJ databases">
        <title>Tritrichomonas musculus Genome.</title>
        <authorList>
            <person name="Alves-Ferreira E."/>
            <person name="Grigg M."/>
            <person name="Lorenzi H."/>
            <person name="Galac M."/>
        </authorList>
    </citation>
    <scope>NUCLEOTIDE SEQUENCE [LARGE SCALE GENOMIC DNA]</scope>
    <source>
        <strain evidence="3 4">EAF2021</strain>
    </source>
</reference>
<dbReference type="InterPro" id="IPR040442">
    <property type="entry name" value="Pyrv_kinase-like_dom_sf"/>
</dbReference>
<dbReference type="InterPro" id="IPR000121">
    <property type="entry name" value="PEP_util_C"/>
</dbReference>
<evidence type="ECO:0000256" key="1">
    <source>
        <dbReference type="PIRNR" id="PIRNR000853"/>
    </source>
</evidence>
<dbReference type="Gene3D" id="1.10.189.10">
    <property type="entry name" value="Pyruvate Phosphate Dikinase, domain 2"/>
    <property type="match status" value="1"/>
</dbReference>
<dbReference type="Gene3D" id="3.30.470.20">
    <property type="entry name" value="ATP-grasp fold, B domain"/>
    <property type="match status" value="1"/>
</dbReference>
<sequence length="908" mass="100724">MDNHYVYSFSELDKAIEVSGSESNVNHLLGEKGANLALIQKLGILIPKGFTISTDACRGFYKQNPPSFPPSMWEETLSALHKLEEETGKKFGEPSNPLIVSCRSGAPYTVKGLLPSIINIGFNDDTTASMAALTNNPIFVWGNYSRLIRNYGINVLGIPENIFDSSIEQLKKEAKIEKDEQITPEYLQSLVINYKKIIESESRLVFPQDPFEQVRGAIAAVFNSWASREVVESCLELGIDEDEGTAVNIISMKLGNADEKSCTGYAFTRNPDTGEPKIFGEFILNTIGDDLKKNLPNKKPISELEKVYPSISKQFFDIAKKLEQRFKDMQKIEFTIEKDKLWILQTISGTRTPAASIRIANDMVTEGLLSKEEALFHIHPDEVYKLIQPYFKDSSPDKLFASGTPSVTSAAVGQIYFNAEDVISKSKSQKVILIQEDIPTDDNVIDCLAGVITSRWDVTSQNYIKLCQKGVAAVIGVPNLEINLKAKNVKCGQVTLKEGDFVSVDSFSGNVYNGQFTLTEPKIEDQNEFKKVLSWADEIRSAKGSCQSVNGSNDRGLFVWANINNISKIKVARENGAEGIGTFRMETLLDSNSIKEIQNMILIDDLDTEEGQNAADASMTKVGDQLATSLGEFFKEASNMPATVRLINQPISTFLPNKLKLIEEVSSMKAKLDIEQSVDQNELDEKEKFLQKVQNLSEKNPFIGNKGVRMCIAYPSFLKMQLKSIIEGACIASAKGSKPQPYILVPFICTEKEMENVAHIFTDIKDFVFKQRGVKNNDIDIKIGASIDTPRSALVSSDISDFSDFMCIGIRNMNSLAFGYTREQNRQNVSVEWKISRTDLVGSGRLITSAVSEGRKKSGILIGAYTETGGSKTVEFCHNTGIDYVTFSPYRLVTARIASAQAVLRNKQ</sequence>
<dbReference type="PANTHER" id="PTHR22931:SF9">
    <property type="entry name" value="PYRUVATE, PHOSPHATE DIKINASE 1, CHLOROPLASTIC"/>
    <property type="match status" value="1"/>
</dbReference>
<organism evidence="3 4">
    <name type="scientific">Tritrichomonas musculus</name>
    <dbReference type="NCBI Taxonomy" id="1915356"/>
    <lineage>
        <taxon>Eukaryota</taxon>
        <taxon>Metamonada</taxon>
        <taxon>Parabasalia</taxon>
        <taxon>Tritrichomonadida</taxon>
        <taxon>Tritrichomonadidae</taxon>
        <taxon>Tritrichomonas</taxon>
    </lineage>
</organism>
<dbReference type="PIRSF" id="PIRSF000853">
    <property type="entry name" value="PPDK"/>
    <property type="match status" value="1"/>
</dbReference>
<dbReference type="Proteomes" id="UP001470230">
    <property type="component" value="Unassembled WGS sequence"/>
</dbReference>
<proteinExistence type="inferred from homology"/>
<name>A0ABR2K6G5_9EUKA</name>
<dbReference type="SUPFAM" id="SSF51621">
    <property type="entry name" value="Phosphoenolpyruvate/pyruvate domain"/>
    <property type="match status" value="1"/>
</dbReference>
<dbReference type="Gene3D" id="3.20.20.60">
    <property type="entry name" value="Phosphoenolpyruvate-binding domains"/>
    <property type="match status" value="1"/>
</dbReference>
<feature type="domain" description="PEP-utilising enzyme C-terminal" evidence="2">
    <location>
        <begin position="559"/>
        <end position="901"/>
    </location>
</feature>
<comment type="caution">
    <text evidence="3">The sequence shown here is derived from an EMBL/GenBank/DDBJ whole genome shotgun (WGS) entry which is preliminary data.</text>
</comment>
<gene>
    <name evidence="3" type="ORF">M9Y10_042185</name>
</gene>
<dbReference type="Gene3D" id="1.20.80.30">
    <property type="match status" value="1"/>
</dbReference>
<dbReference type="PANTHER" id="PTHR22931">
    <property type="entry name" value="PHOSPHOENOLPYRUVATE DIKINASE-RELATED"/>
    <property type="match status" value="1"/>
</dbReference>
<dbReference type="Gene3D" id="3.30.1490.20">
    <property type="entry name" value="ATP-grasp fold, A domain"/>
    <property type="match status" value="1"/>
</dbReference>
<dbReference type="SUPFAM" id="SSF52009">
    <property type="entry name" value="Phosphohistidine domain"/>
    <property type="match status" value="1"/>
</dbReference>
<dbReference type="InterPro" id="IPR013815">
    <property type="entry name" value="ATP_grasp_subdomain_1"/>
</dbReference>
<dbReference type="Pfam" id="PF02896">
    <property type="entry name" value="PEP-utilizers_C"/>
    <property type="match status" value="1"/>
</dbReference>
<accession>A0ABR2K6G5</accession>
<dbReference type="InterPro" id="IPR015813">
    <property type="entry name" value="Pyrv/PenolPyrv_kinase-like_dom"/>
</dbReference>
<evidence type="ECO:0000313" key="4">
    <source>
        <dbReference type="Proteomes" id="UP001470230"/>
    </source>
</evidence>
<evidence type="ECO:0000259" key="2">
    <source>
        <dbReference type="Pfam" id="PF02896"/>
    </source>
</evidence>
<keyword evidence="4" id="KW-1185">Reference proteome</keyword>
<comment type="catalytic activity">
    <reaction evidence="1">
        <text>pyruvate + phosphate + ATP = phosphoenolpyruvate + AMP + diphosphate + H(+)</text>
        <dbReference type="Rhea" id="RHEA:10756"/>
        <dbReference type="ChEBI" id="CHEBI:15361"/>
        <dbReference type="ChEBI" id="CHEBI:15378"/>
        <dbReference type="ChEBI" id="CHEBI:30616"/>
        <dbReference type="ChEBI" id="CHEBI:33019"/>
        <dbReference type="ChEBI" id="CHEBI:43474"/>
        <dbReference type="ChEBI" id="CHEBI:58702"/>
        <dbReference type="ChEBI" id="CHEBI:456215"/>
        <dbReference type="EC" id="2.7.9.1"/>
    </reaction>
</comment>
<dbReference type="InterPro" id="IPR010121">
    <property type="entry name" value="Pyruvate_phosphate_dikinase"/>
</dbReference>
<dbReference type="EC" id="2.7.9.1" evidence="1"/>
<comment type="similarity">
    <text evidence="1">Belongs to the PEP-utilizing enzyme family.</text>
</comment>
<dbReference type="EMBL" id="JAPFFF010000007">
    <property type="protein sequence ID" value="KAK8886717.1"/>
    <property type="molecule type" value="Genomic_DNA"/>
</dbReference>
<dbReference type="Gene3D" id="3.50.30.10">
    <property type="entry name" value="Phosphohistidine domain"/>
    <property type="match status" value="1"/>
</dbReference>
<dbReference type="SUPFAM" id="SSF56059">
    <property type="entry name" value="Glutathione synthetase ATP-binding domain-like"/>
    <property type="match status" value="1"/>
</dbReference>
<comment type="cofactor">
    <cofactor evidence="1">
        <name>Mg(2+)</name>
        <dbReference type="ChEBI" id="CHEBI:18420"/>
    </cofactor>
</comment>
<protein>
    <recommendedName>
        <fullName evidence="1">Pyruvate, phosphate dikinase</fullName>
        <ecNumber evidence="1">2.7.9.1</ecNumber>
    </recommendedName>
</protein>